<keyword evidence="2" id="KW-1185">Reference proteome</keyword>
<dbReference type="EMBL" id="WVTB01000066">
    <property type="protein sequence ID" value="KAF3801479.1"/>
    <property type="molecule type" value="Genomic_DNA"/>
</dbReference>
<proteinExistence type="predicted"/>
<dbReference type="PANTHER" id="PTHR35569">
    <property type="entry name" value="CYANAMIDE HYDRATASE DDI2-RELATED"/>
    <property type="match status" value="1"/>
</dbReference>
<dbReference type="CDD" id="cd00077">
    <property type="entry name" value="HDc"/>
    <property type="match status" value="1"/>
</dbReference>
<protein>
    <recommendedName>
        <fullName evidence="3">HD domain-containing protein</fullName>
    </recommendedName>
</protein>
<evidence type="ECO:0000313" key="1">
    <source>
        <dbReference type="EMBL" id="KAF3801479.1"/>
    </source>
</evidence>
<sequence length="259" mass="28678">MAPATRLPHIPSVGIVAPASDICQKAFDFCKANCDTDILNHAVRAAYWSLIISQKQPNFKGAEIDMEAVVLSCILHDMGWSEIPEHRSEDKRFEADGANVARDFIRNQDGGTEGSWTEARIQRSWDAFALHATPSIARHAAKEVTLVQMGVLTDFFGPRTHEVAGGPEDLITVDDYHAVMRVFPRAGFEGQSLRKILRHLCRTKADTTFDKWVGDFRLTYGTDGEGANLEGYKQGWEKARSASMLTSALKSLVALDKQA</sequence>
<gene>
    <name evidence="1" type="ORF">GCG54_00014693</name>
</gene>
<dbReference type="AlphaFoldDB" id="A0A8H4CCT1"/>
<reference evidence="1" key="1">
    <citation type="journal article" date="2020" name="Phytopathology">
        <title>Genome sequence and comparative analysis of Colletotrichum gloeosporioides isolated from Liriodendron leaves.</title>
        <authorList>
            <person name="Fu F.F."/>
            <person name="Hao Z."/>
            <person name="Wang P."/>
            <person name="Lu Y."/>
            <person name="Xue L.J."/>
            <person name="Wei G."/>
            <person name="Tian Y."/>
            <person name="Baishi H."/>
            <person name="Xu H."/>
            <person name="Shi J."/>
            <person name="Cheng T."/>
            <person name="Wang G."/>
            <person name="Yi Y."/>
            <person name="Chen J."/>
        </authorList>
    </citation>
    <scope>NUCLEOTIDE SEQUENCE</scope>
    <source>
        <strain evidence="1">Lc1</strain>
    </source>
</reference>
<organism evidence="1 2">
    <name type="scientific">Colletotrichum gloeosporioides</name>
    <name type="common">Anthracnose fungus</name>
    <name type="synonym">Glomerella cingulata</name>
    <dbReference type="NCBI Taxonomy" id="474922"/>
    <lineage>
        <taxon>Eukaryota</taxon>
        <taxon>Fungi</taxon>
        <taxon>Dikarya</taxon>
        <taxon>Ascomycota</taxon>
        <taxon>Pezizomycotina</taxon>
        <taxon>Sordariomycetes</taxon>
        <taxon>Hypocreomycetidae</taxon>
        <taxon>Glomerellales</taxon>
        <taxon>Glomerellaceae</taxon>
        <taxon>Colletotrichum</taxon>
        <taxon>Colletotrichum gloeosporioides species complex</taxon>
    </lineage>
</organism>
<name>A0A8H4CCT1_COLGL</name>
<dbReference type="PANTHER" id="PTHR35569:SF1">
    <property type="entry name" value="CYANAMIDE HYDRATASE DDI2-RELATED"/>
    <property type="match status" value="1"/>
</dbReference>
<evidence type="ECO:0008006" key="3">
    <source>
        <dbReference type="Google" id="ProtNLM"/>
    </source>
</evidence>
<accession>A0A8H4CCT1</accession>
<dbReference type="GeneID" id="69021802"/>
<dbReference type="RefSeq" id="XP_045260638.1">
    <property type="nucleotide sequence ID" value="XM_045414516.1"/>
</dbReference>
<reference evidence="1" key="2">
    <citation type="submission" date="2020-03" db="EMBL/GenBank/DDBJ databases">
        <authorList>
            <person name="Fu F.-F."/>
            <person name="Chen J."/>
        </authorList>
    </citation>
    <scope>NUCLEOTIDE SEQUENCE</scope>
    <source>
        <strain evidence="1">Lc1</strain>
    </source>
</reference>
<evidence type="ECO:0000313" key="2">
    <source>
        <dbReference type="Proteomes" id="UP000613401"/>
    </source>
</evidence>
<dbReference type="Gene3D" id="1.10.3210.10">
    <property type="entry name" value="Hypothetical protein af1432"/>
    <property type="match status" value="1"/>
</dbReference>
<dbReference type="Proteomes" id="UP000613401">
    <property type="component" value="Unassembled WGS sequence"/>
</dbReference>
<comment type="caution">
    <text evidence="1">The sequence shown here is derived from an EMBL/GenBank/DDBJ whole genome shotgun (WGS) entry which is preliminary data.</text>
</comment>
<dbReference type="SUPFAM" id="SSF109604">
    <property type="entry name" value="HD-domain/PDEase-like"/>
    <property type="match status" value="1"/>
</dbReference>
<dbReference type="InterPro" id="IPR003607">
    <property type="entry name" value="HD/PDEase_dom"/>
</dbReference>